<dbReference type="OrthoDB" id="9810967at2"/>
<dbReference type="InterPro" id="IPR037171">
    <property type="entry name" value="NagB/RpiA_transferase-like"/>
</dbReference>
<evidence type="ECO:0000256" key="6">
    <source>
        <dbReference type="ARBA" id="ARBA00020337"/>
    </source>
</evidence>
<dbReference type="InterPro" id="IPR039104">
    <property type="entry name" value="6PGL"/>
</dbReference>
<evidence type="ECO:0000256" key="5">
    <source>
        <dbReference type="ARBA" id="ARBA00013198"/>
    </source>
</evidence>
<dbReference type="PATRIC" id="fig|54398.3.peg.2434"/>
<evidence type="ECO:0000313" key="9">
    <source>
        <dbReference type="EMBL" id="KRT55738.1"/>
    </source>
</evidence>
<comment type="caution">
    <text evidence="10">The sequence shown here is derived from an EMBL/GenBank/DDBJ whole genome shotgun (WGS) entry which is preliminary data.</text>
</comment>
<proteinExistence type="inferred from homology"/>
<dbReference type="CDD" id="cd01400">
    <property type="entry name" value="6PGL"/>
    <property type="match status" value="1"/>
</dbReference>
<gene>
    <name evidence="7" type="primary">pgl</name>
    <name evidence="9" type="ORF">Ga0074115_12345</name>
    <name evidence="10" type="ORF">Ga0076813_12212</name>
</gene>
<name>A0A0T5Z4I0_9GAMM</name>
<dbReference type="EC" id="3.1.1.31" evidence="5 7"/>
<keyword evidence="7" id="KW-0378">Hydrolase</keyword>
<evidence type="ECO:0000313" key="10">
    <source>
        <dbReference type="EMBL" id="KRT57796.1"/>
    </source>
</evidence>
<dbReference type="UniPathway" id="UPA00115">
    <property type="reaction ID" value="UER00409"/>
</dbReference>
<evidence type="ECO:0000256" key="4">
    <source>
        <dbReference type="ARBA" id="ARBA00010662"/>
    </source>
</evidence>
<dbReference type="PANTHER" id="PTHR11054:SF0">
    <property type="entry name" value="6-PHOSPHOGLUCONOLACTONASE"/>
    <property type="match status" value="1"/>
</dbReference>
<dbReference type="AlphaFoldDB" id="A0A0T5Z4I0"/>
<evidence type="ECO:0000313" key="11">
    <source>
        <dbReference type="Proteomes" id="UP000051276"/>
    </source>
</evidence>
<feature type="domain" description="Glucosamine/galactosamine-6-phosphate isomerase" evidence="8">
    <location>
        <begin position="11"/>
        <end position="208"/>
    </location>
</feature>
<keyword evidence="12" id="KW-1185">Reference proteome</keyword>
<dbReference type="InterPro" id="IPR005900">
    <property type="entry name" value="6-phosphogluconolactonase_DevB"/>
</dbReference>
<comment type="pathway">
    <text evidence="3 7">Carbohydrate degradation; pentose phosphate pathway; D-ribulose 5-phosphate from D-glucose 6-phosphate (oxidative stage): step 2/3.</text>
</comment>
<evidence type="ECO:0000259" key="8">
    <source>
        <dbReference type="Pfam" id="PF01182"/>
    </source>
</evidence>
<dbReference type="EMBL" id="LDXT01000074">
    <property type="protein sequence ID" value="KRT55738.1"/>
    <property type="molecule type" value="Genomic_DNA"/>
</dbReference>
<protein>
    <recommendedName>
        <fullName evidence="6 7">6-phosphogluconolactonase</fullName>
        <shortName evidence="7">6PGL</shortName>
        <ecNumber evidence="5 7">3.1.1.31</ecNumber>
    </recommendedName>
</protein>
<evidence type="ECO:0000256" key="3">
    <source>
        <dbReference type="ARBA" id="ARBA00004961"/>
    </source>
</evidence>
<reference evidence="11 12" key="1">
    <citation type="submission" date="2015-11" db="EMBL/GenBank/DDBJ databases">
        <title>The genome of Candidatus Endoriftia persephone in Ridgeia piscesae and population structure of the North Eastern Pacific vestimentiferan symbionts.</title>
        <authorList>
            <person name="Perez M."/>
            <person name="Juniper K.S."/>
        </authorList>
    </citation>
    <scope>NUCLEOTIDE SEQUENCE [LARGE SCALE GENOMIC DNA]</scope>
    <source>
        <strain evidence="10">Ind10</strain>
        <strain evidence="9">Ind11</strain>
    </source>
</reference>
<dbReference type="InterPro" id="IPR006148">
    <property type="entry name" value="Glc/Gal-6P_isomerase"/>
</dbReference>
<dbReference type="EMBL" id="LMXI01000473">
    <property type="protein sequence ID" value="KRT57796.1"/>
    <property type="molecule type" value="Genomic_DNA"/>
</dbReference>
<dbReference type="GO" id="GO:0017057">
    <property type="term" value="F:6-phosphogluconolactonase activity"/>
    <property type="evidence" value="ECO:0007669"/>
    <property type="project" value="UniProtKB-UniRule"/>
</dbReference>
<dbReference type="NCBIfam" id="TIGR01198">
    <property type="entry name" value="pgl"/>
    <property type="match status" value="1"/>
</dbReference>
<organism evidence="10 11">
    <name type="scientific">endosymbiont of Ridgeia piscesae</name>
    <dbReference type="NCBI Taxonomy" id="54398"/>
    <lineage>
        <taxon>Bacteria</taxon>
        <taxon>Pseudomonadati</taxon>
        <taxon>Pseudomonadota</taxon>
        <taxon>Gammaproteobacteria</taxon>
        <taxon>sulfur-oxidizing symbionts</taxon>
    </lineage>
</organism>
<dbReference type="Gene3D" id="3.40.50.1360">
    <property type="match status" value="1"/>
</dbReference>
<evidence type="ECO:0000313" key="12">
    <source>
        <dbReference type="Proteomes" id="UP000051634"/>
    </source>
</evidence>
<comment type="catalytic activity">
    <reaction evidence="1 7">
        <text>6-phospho-D-glucono-1,5-lactone + H2O = 6-phospho-D-gluconate + H(+)</text>
        <dbReference type="Rhea" id="RHEA:12556"/>
        <dbReference type="ChEBI" id="CHEBI:15377"/>
        <dbReference type="ChEBI" id="CHEBI:15378"/>
        <dbReference type="ChEBI" id="CHEBI:57955"/>
        <dbReference type="ChEBI" id="CHEBI:58759"/>
        <dbReference type="EC" id="3.1.1.31"/>
    </reaction>
</comment>
<dbReference type="GO" id="GO:0005975">
    <property type="term" value="P:carbohydrate metabolic process"/>
    <property type="evidence" value="ECO:0007669"/>
    <property type="project" value="UniProtKB-UniRule"/>
</dbReference>
<dbReference type="PANTHER" id="PTHR11054">
    <property type="entry name" value="6-PHOSPHOGLUCONOLACTONASE"/>
    <property type="match status" value="1"/>
</dbReference>
<accession>A0A0T5Z4I0</accession>
<evidence type="ECO:0000256" key="7">
    <source>
        <dbReference type="RuleBase" id="RU365095"/>
    </source>
</evidence>
<dbReference type="Proteomes" id="UP000051276">
    <property type="component" value="Unassembled WGS sequence"/>
</dbReference>
<dbReference type="RefSeq" id="WP_057955739.1">
    <property type="nucleotide sequence ID" value="NZ_KQ556890.1"/>
</dbReference>
<comment type="function">
    <text evidence="2 7">Hydrolysis of 6-phosphogluconolactone to 6-phosphogluconate.</text>
</comment>
<dbReference type="GO" id="GO:0006098">
    <property type="term" value="P:pentose-phosphate shunt"/>
    <property type="evidence" value="ECO:0007669"/>
    <property type="project" value="UniProtKB-UniPathway"/>
</dbReference>
<comment type="similarity">
    <text evidence="4 7">Belongs to the glucosamine/galactosamine-6-phosphate isomerase family. 6-phosphogluconolactonase subfamily.</text>
</comment>
<sequence>MGRRRIIVDAADYDRVAAEWIEARVEQSLQQAERCHLMLAGGGTPLSVYRLLAERDRLPWIRLTLFFGDERCVPPEHQASNYRAVKAALFPHGKPDELILYRMRGEDEPEQAARDYEGVLPAQLDILLLGIGEDGHTASLFPGSPALQEWQRRVVTVVGSKPPPRRLSVTPAVIRAARHLLMLAKGESKAEAVRRALQEGDVPSALADTGDWLMDRGAAQALPAEE</sequence>
<dbReference type="Proteomes" id="UP000051634">
    <property type="component" value="Unassembled WGS sequence"/>
</dbReference>
<dbReference type="SUPFAM" id="SSF100950">
    <property type="entry name" value="NagB/RpiA/CoA transferase-like"/>
    <property type="match status" value="1"/>
</dbReference>
<dbReference type="STRING" id="54398.Ga0074115_12345"/>
<dbReference type="Pfam" id="PF01182">
    <property type="entry name" value="Glucosamine_iso"/>
    <property type="match status" value="1"/>
</dbReference>
<evidence type="ECO:0000256" key="1">
    <source>
        <dbReference type="ARBA" id="ARBA00000832"/>
    </source>
</evidence>
<evidence type="ECO:0000256" key="2">
    <source>
        <dbReference type="ARBA" id="ARBA00002681"/>
    </source>
</evidence>